<evidence type="ECO:0000256" key="1">
    <source>
        <dbReference type="ARBA" id="ARBA00011025"/>
    </source>
</evidence>
<feature type="region of interest" description="Disordered" evidence="8">
    <location>
        <begin position="598"/>
        <end position="630"/>
    </location>
</feature>
<keyword evidence="3 7" id="KW-0863">Zinc-finger</keyword>
<dbReference type="Gene3D" id="2.30.30.380">
    <property type="entry name" value="Zn-finger domain of Sec23/24"/>
    <property type="match status" value="1"/>
</dbReference>
<dbReference type="Pfam" id="PF11543">
    <property type="entry name" value="UN_NPL4"/>
    <property type="match status" value="1"/>
</dbReference>
<proteinExistence type="inferred from homology"/>
<evidence type="ECO:0000256" key="7">
    <source>
        <dbReference type="PROSITE-ProRule" id="PRU00322"/>
    </source>
</evidence>
<dbReference type="OrthoDB" id="10251089at2759"/>
<dbReference type="PROSITE" id="PS50199">
    <property type="entry name" value="ZF_RANBP2_2"/>
    <property type="match status" value="1"/>
</dbReference>
<dbReference type="PANTHER" id="PTHR12710:SF0">
    <property type="entry name" value="NUCLEAR PROTEIN LOCALIZATION PROTEIN 4 HOMOLOG"/>
    <property type="match status" value="1"/>
</dbReference>
<accession>A0A1I8NIJ3</accession>
<evidence type="ECO:0000256" key="4">
    <source>
        <dbReference type="ARBA" id="ARBA00022833"/>
    </source>
</evidence>
<evidence type="ECO:0000259" key="10">
    <source>
        <dbReference type="PROSITE" id="PS50249"/>
    </source>
</evidence>
<dbReference type="EnsemblMetazoa" id="MDOA015524-RB">
    <property type="protein sequence ID" value="MDOA015524-PB"/>
    <property type="gene ID" value="MDOA015524"/>
</dbReference>
<dbReference type="PROSITE" id="PS50249">
    <property type="entry name" value="MPN"/>
    <property type="match status" value="1"/>
</dbReference>
<sequence>MAAMELEALFYRKRNIVYAFVRHRFFLMCKQSLVRVQSPEGIKRIEISPKANLKDLFESVQKALKVDGFGLFKERNLTKEIYSHTSQEVGSVLKHGDMIYLKQMAGTSSRRTSTTAIDNFTSAKAITNSATTTNSSDFKPSAAVKEDEVDILLAKEDGLIKRERDSKLCRHAANGCCVHCSPLEPYNENYLKEQKIKHLSFNSYIRKQTSGIDRGKYMVFEDINCRIKPGCREHPPWPRGICSKCQPSAITLNRQIYRHVDNVMFENTTIVERFLNYWRTTGHQRMGFLYGTYEVNTDVPLGIRAKVAAIYEPPQESSRDSIRLLNDENAEDVEEVAKALGLKKVGWIFTDLITDDPAAGTVKHIRGIETHFLTAQECIMAGELQNRHPNPCKYASNGVFGSKFVTVCVTGDNTKQVHMEGYAVSAQCMALVRDNCLLPTKDAPELGYVRESTDKQYVPDVYYKEKDQYGNEVQRLARPLPVEYLLVDVPASTPLQPQFTFSKYDKRQPFPVENRYLDGHLQDFNALSAYLSQWDDEDFLEAISDFHLLVYLYKMDMLPMRQHMMPLLEAVRNKNPNMAYAFKKEEVWKLLESLIQASSSGSGGTTSYPSASSTNRTGAGGGSSSNAMESSGIDGNTWTCNHCTFINRSELSSCEICSLPR</sequence>
<reference evidence="13" key="2">
    <citation type="submission" date="2025-04" db="UniProtKB">
        <authorList>
            <consortium name="RefSeq"/>
        </authorList>
    </citation>
    <scope>IDENTIFICATION</scope>
    <source>
        <strain evidence="13">Aabys</strain>
    </source>
</reference>
<dbReference type="InterPro" id="IPR007716">
    <property type="entry name" value="NPL4_Zn-bd_put"/>
</dbReference>
<dbReference type="eggNOG" id="KOG2834">
    <property type="taxonomic scope" value="Eukaryota"/>
</dbReference>
<evidence type="ECO:0000259" key="9">
    <source>
        <dbReference type="PROSITE" id="PS50199"/>
    </source>
</evidence>
<evidence type="ECO:0000256" key="6">
    <source>
        <dbReference type="ARBA" id="ARBA00074519"/>
    </source>
</evidence>
<gene>
    <name evidence="11" type="primary">101887729</name>
    <name evidence="13" type="synonym">LOC101887729</name>
</gene>
<protein>
    <recommendedName>
        <fullName evidence="6">Nuclear protein localization protein 4 homolog</fullName>
    </recommendedName>
</protein>
<dbReference type="PROSITE" id="PS01358">
    <property type="entry name" value="ZF_RANBP2_1"/>
    <property type="match status" value="1"/>
</dbReference>
<evidence type="ECO:0000313" key="13">
    <source>
        <dbReference type="RefSeq" id="XP_005180041.1"/>
    </source>
</evidence>
<comment type="similarity">
    <text evidence="1">Belongs to the NPL4 family.</text>
</comment>
<dbReference type="Proteomes" id="UP001652621">
    <property type="component" value="Unplaced"/>
</dbReference>
<dbReference type="GO" id="GO:0005634">
    <property type="term" value="C:nucleus"/>
    <property type="evidence" value="ECO:0007669"/>
    <property type="project" value="TreeGrafter"/>
</dbReference>
<evidence type="ECO:0000256" key="2">
    <source>
        <dbReference type="ARBA" id="ARBA00022723"/>
    </source>
</evidence>
<evidence type="ECO:0000313" key="11">
    <source>
        <dbReference type="EnsemblMetazoa" id="MDOA015524-PB"/>
    </source>
</evidence>
<keyword evidence="2" id="KW-0479">Metal-binding</keyword>
<evidence type="ECO:0000256" key="8">
    <source>
        <dbReference type="SAM" id="MobiDB-lite"/>
    </source>
</evidence>
<evidence type="ECO:0000256" key="5">
    <source>
        <dbReference type="ARBA" id="ARBA00060618"/>
    </source>
</evidence>
<reference evidence="11" key="1">
    <citation type="submission" date="2020-05" db="UniProtKB">
        <authorList>
            <consortium name="EnsemblMetazoa"/>
        </authorList>
    </citation>
    <scope>IDENTIFICATION</scope>
    <source>
        <strain evidence="11">Aabys</strain>
    </source>
</reference>
<dbReference type="InterPro" id="IPR036443">
    <property type="entry name" value="Znf_RanBP2_sf"/>
</dbReference>
<dbReference type="InterPro" id="IPR001876">
    <property type="entry name" value="Znf_RanBP2"/>
</dbReference>
<name>A0A1I8NIJ3_MUSDO</name>
<keyword evidence="4" id="KW-0862">Zinc</keyword>
<dbReference type="InterPro" id="IPR037518">
    <property type="entry name" value="MPN"/>
</dbReference>
<dbReference type="InterPro" id="IPR024682">
    <property type="entry name" value="Npl4_Ub-like_dom"/>
</dbReference>
<dbReference type="FunFam" id="3.40.140.10:FF:000012">
    <property type="entry name" value="nuclear protein localization protein 4 homolog"/>
    <property type="match status" value="1"/>
</dbReference>
<feature type="domain" description="MPN" evidence="10">
    <location>
        <begin position="263"/>
        <end position="400"/>
    </location>
</feature>
<evidence type="ECO:0000313" key="12">
    <source>
        <dbReference type="Proteomes" id="UP001652621"/>
    </source>
</evidence>
<organism evidence="11">
    <name type="scientific">Musca domestica</name>
    <name type="common">House fly</name>
    <dbReference type="NCBI Taxonomy" id="7370"/>
    <lineage>
        <taxon>Eukaryota</taxon>
        <taxon>Metazoa</taxon>
        <taxon>Ecdysozoa</taxon>
        <taxon>Arthropoda</taxon>
        <taxon>Hexapoda</taxon>
        <taxon>Insecta</taxon>
        <taxon>Pterygota</taxon>
        <taxon>Neoptera</taxon>
        <taxon>Endopterygota</taxon>
        <taxon>Diptera</taxon>
        <taxon>Brachycera</taxon>
        <taxon>Muscomorpha</taxon>
        <taxon>Muscoidea</taxon>
        <taxon>Muscidae</taxon>
        <taxon>Musca</taxon>
    </lineage>
</organism>
<dbReference type="STRING" id="7370.A0A1I8NIJ3"/>
<dbReference type="Pfam" id="PF05020">
    <property type="entry name" value="zf-NPL4"/>
    <property type="match status" value="1"/>
</dbReference>
<dbReference type="KEGG" id="mde:101887729"/>
<dbReference type="AlphaFoldDB" id="A0A1I8NIJ3"/>
<dbReference type="GO" id="GO:0008270">
    <property type="term" value="F:zinc ion binding"/>
    <property type="evidence" value="ECO:0007669"/>
    <property type="project" value="UniProtKB-KW"/>
</dbReference>
<dbReference type="SUPFAM" id="SSF90209">
    <property type="entry name" value="Ran binding protein zinc finger-like"/>
    <property type="match status" value="1"/>
</dbReference>
<dbReference type="Pfam" id="PF05021">
    <property type="entry name" value="NPL4"/>
    <property type="match status" value="1"/>
</dbReference>
<dbReference type="RefSeq" id="XP_005180041.1">
    <property type="nucleotide sequence ID" value="XM_005179984.3"/>
</dbReference>
<feature type="compositionally biased region" description="Low complexity" evidence="8">
    <location>
        <begin position="605"/>
        <end position="614"/>
    </location>
</feature>
<dbReference type="CDD" id="cd08061">
    <property type="entry name" value="MPN_NPL4"/>
    <property type="match status" value="1"/>
</dbReference>
<dbReference type="PANTHER" id="PTHR12710">
    <property type="entry name" value="NUCLEAR PROTEIN LOCALIZATION 4"/>
    <property type="match status" value="1"/>
</dbReference>
<dbReference type="Gene3D" id="3.10.20.90">
    <property type="entry name" value="Phosphatidylinositol 3-kinase Catalytic Subunit, Chain A, domain 1"/>
    <property type="match status" value="1"/>
</dbReference>
<keyword evidence="12" id="KW-1185">Reference proteome</keyword>
<dbReference type="InterPro" id="IPR016563">
    <property type="entry name" value="Npl4"/>
</dbReference>
<comment type="pathway">
    <text evidence="5">Protein degradation; proteasomal ubiquitin-dependent pathway.</text>
</comment>
<dbReference type="GO" id="GO:0043130">
    <property type="term" value="F:ubiquitin binding"/>
    <property type="evidence" value="ECO:0007669"/>
    <property type="project" value="TreeGrafter"/>
</dbReference>
<dbReference type="VEuPathDB" id="VectorBase:MDOMA2_005104"/>
<dbReference type="GO" id="GO:0006511">
    <property type="term" value="P:ubiquitin-dependent protein catabolic process"/>
    <property type="evidence" value="ECO:0007669"/>
    <property type="project" value="InterPro"/>
</dbReference>
<dbReference type="InterPro" id="IPR007717">
    <property type="entry name" value="NPL4_C"/>
</dbReference>
<feature type="domain" description="RanBP2-type" evidence="9">
    <location>
        <begin position="633"/>
        <end position="661"/>
    </location>
</feature>
<dbReference type="SMART" id="SM00547">
    <property type="entry name" value="ZnF_RBZ"/>
    <property type="match status" value="1"/>
</dbReference>
<dbReference type="GO" id="GO:0031625">
    <property type="term" value="F:ubiquitin protein ligase binding"/>
    <property type="evidence" value="ECO:0007669"/>
    <property type="project" value="TreeGrafter"/>
</dbReference>
<evidence type="ECO:0000256" key="3">
    <source>
        <dbReference type="ARBA" id="ARBA00022771"/>
    </source>
</evidence>
<dbReference type="PIRSF" id="PIRSF010052">
    <property type="entry name" value="Polyub_prc_Npl4"/>
    <property type="match status" value="1"/>
</dbReference>
<dbReference type="Gene3D" id="3.40.140.10">
    <property type="entry name" value="Cytidine Deaminase, domain 2"/>
    <property type="match status" value="1"/>
</dbReference>
<dbReference type="VEuPathDB" id="VectorBase:MDOA015524"/>